<dbReference type="InterPro" id="IPR052513">
    <property type="entry name" value="Thioester_dehydratase-like"/>
</dbReference>
<feature type="domain" description="ChsH2 C-terminal OB-fold" evidence="2">
    <location>
        <begin position="61"/>
        <end position="117"/>
    </location>
</feature>
<dbReference type="PANTHER" id="PTHR34075:SF5">
    <property type="entry name" value="BLR3430 PROTEIN"/>
    <property type="match status" value="1"/>
</dbReference>
<gene>
    <name evidence="4" type="ORF">GGQ83_002258</name>
</gene>
<reference evidence="4 5" key="1">
    <citation type="submission" date="2020-08" db="EMBL/GenBank/DDBJ databases">
        <title>Genomic Encyclopedia of Type Strains, Phase IV (KMG-IV): sequencing the most valuable type-strain genomes for metagenomic binning, comparative biology and taxonomic classification.</title>
        <authorList>
            <person name="Goeker M."/>
        </authorList>
    </citation>
    <scope>NUCLEOTIDE SEQUENCE [LARGE SCALE GENOMIC DNA]</scope>
    <source>
        <strain evidence="4 5">DSM 19979</strain>
    </source>
</reference>
<dbReference type="SUPFAM" id="SSF50249">
    <property type="entry name" value="Nucleic acid-binding proteins"/>
    <property type="match status" value="1"/>
</dbReference>
<dbReference type="AlphaFoldDB" id="A0A840AFD5"/>
<name>A0A840AFD5_9PROT</name>
<feature type="domain" description="ChsH2 rubredoxin-like zinc ribbon" evidence="3">
    <location>
        <begin position="23"/>
        <end position="49"/>
    </location>
</feature>
<feature type="region of interest" description="Disordered" evidence="1">
    <location>
        <begin position="1"/>
        <end position="21"/>
    </location>
</feature>
<dbReference type="Gene3D" id="6.10.30.10">
    <property type="match status" value="1"/>
</dbReference>
<proteinExistence type="predicted"/>
<accession>A0A840AFD5</accession>
<evidence type="ECO:0000313" key="5">
    <source>
        <dbReference type="Proteomes" id="UP000553193"/>
    </source>
</evidence>
<comment type="caution">
    <text evidence="4">The sequence shown here is derived from an EMBL/GenBank/DDBJ whole genome shotgun (WGS) entry which is preliminary data.</text>
</comment>
<dbReference type="InterPro" id="IPR022002">
    <property type="entry name" value="ChsH2_Znr"/>
</dbReference>
<keyword evidence="5" id="KW-1185">Reference proteome</keyword>
<dbReference type="Pfam" id="PF01796">
    <property type="entry name" value="OB_ChsH2_C"/>
    <property type="match status" value="1"/>
</dbReference>
<dbReference type="Proteomes" id="UP000553193">
    <property type="component" value="Unassembled WGS sequence"/>
</dbReference>
<sequence length="132" mass="14489">MATQAFDRTPQAPAESPDNKPYFDGCREGKLILGKCKDTGKVFHYPRHVSPFTLSNNVEFVEAKGTGEIYSWSVARGKEPFCVAYVKLDEGPIMLTNIIECDLDALACGQKVKVKFRATEGDGAPVPMFVLA</sequence>
<protein>
    <recommendedName>
        <fullName evidence="6">DNA-binding protein</fullName>
    </recommendedName>
</protein>
<evidence type="ECO:0008006" key="6">
    <source>
        <dbReference type="Google" id="ProtNLM"/>
    </source>
</evidence>
<dbReference type="InterPro" id="IPR002878">
    <property type="entry name" value="ChsH2_C"/>
</dbReference>
<dbReference type="EMBL" id="JACIDJ010000003">
    <property type="protein sequence ID" value="MBB3898815.1"/>
    <property type="molecule type" value="Genomic_DNA"/>
</dbReference>
<dbReference type="RefSeq" id="WP_184383976.1">
    <property type="nucleotide sequence ID" value="NZ_JACIDJ010000003.1"/>
</dbReference>
<evidence type="ECO:0000259" key="3">
    <source>
        <dbReference type="Pfam" id="PF12172"/>
    </source>
</evidence>
<evidence type="ECO:0000256" key="1">
    <source>
        <dbReference type="SAM" id="MobiDB-lite"/>
    </source>
</evidence>
<dbReference type="Pfam" id="PF12172">
    <property type="entry name" value="zf-ChsH2"/>
    <property type="match status" value="1"/>
</dbReference>
<organism evidence="4 5">
    <name type="scientific">Roseococcus suduntuyensis</name>
    <dbReference type="NCBI Taxonomy" id="455361"/>
    <lineage>
        <taxon>Bacteria</taxon>
        <taxon>Pseudomonadati</taxon>
        <taxon>Pseudomonadota</taxon>
        <taxon>Alphaproteobacteria</taxon>
        <taxon>Acetobacterales</taxon>
        <taxon>Roseomonadaceae</taxon>
        <taxon>Roseococcus</taxon>
    </lineage>
</organism>
<evidence type="ECO:0000259" key="2">
    <source>
        <dbReference type="Pfam" id="PF01796"/>
    </source>
</evidence>
<dbReference type="PANTHER" id="PTHR34075">
    <property type="entry name" value="BLR3430 PROTEIN"/>
    <property type="match status" value="1"/>
</dbReference>
<dbReference type="InterPro" id="IPR012340">
    <property type="entry name" value="NA-bd_OB-fold"/>
</dbReference>
<evidence type="ECO:0000313" key="4">
    <source>
        <dbReference type="EMBL" id="MBB3898815.1"/>
    </source>
</evidence>